<dbReference type="RefSeq" id="WP_319928285.1">
    <property type="nucleotide sequence ID" value="NZ_VCDN01000003.1"/>
</dbReference>
<evidence type="ECO:0000313" key="1">
    <source>
        <dbReference type="EMBL" id="MDX7985835.1"/>
    </source>
</evidence>
<dbReference type="Gene3D" id="2.60.120.10">
    <property type="entry name" value="Jelly Rolls"/>
    <property type="match status" value="1"/>
</dbReference>
<gene>
    <name evidence="1" type="ORF">FE392_00540</name>
</gene>
<dbReference type="EMBL" id="VCDN01000003">
    <property type="protein sequence ID" value="MDX7985835.1"/>
    <property type="molecule type" value="Genomic_DNA"/>
</dbReference>
<dbReference type="InterPro" id="IPR031723">
    <property type="entry name" value="DMSP_lyase"/>
</dbReference>
<name>A0ABU4S6V7_9GAMM</name>
<reference evidence="2" key="1">
    <citation type="journal article" date="2024" name="Toxins">
        <title>Genome Sequence Analysis of Native Xenorhabdus Strains Isolated from Entomopathogenic Nematodes in Argentina.</title>
        <authorList>
            <person name="Palma L."/>
            <person name="Frizzo L."/>
            <person name="Kaiser S."/>
            <person name="Berry C."/>
            <person name="Caballero P."/>
            <person name="Bode H.B."/>
            <person name="Del Valle E.E."/>
        </authorList>
    </citation>
    <scope>NUCLEOTIDE SEQUENCE [LARGE SCALE GENOMIC DNA]</scope>
    <source>
        <strain evidence="2">12</strain>
    </source>
</reference>
<dbReference type="CDD" id="cd20283">
    <property type="entry name" value="cupin_DddY"/>
    <property type="match status" value="1"/>
</dbReference>
<accession>A0ABU4S6V7</accession>
<organism evidence="1 2">
    <name type="scientific">Xenorhabdus santafensis</name>
    <dbReference type="NCBI Taxonomy" id="2582833"/>
    <lineage>
        <taxon>Bacteria</taxon>
        <taxon>Pseudomonadati</taxon>
        <taxon>Pseudomonadota</taxon>
        <taxon>Gammaproteobacteria</taxon>
        <taxon>Enterobacterales</taxon>
        <taxon>Morganellaceae</taxon>
        <taxon>Xenorhabdus</taxon>
    </lineage>
</organism>
<dbReference type="Proteomes" id="UP001271890">
    <property type="component" value="Unassembled WGS sequence"/>
</dbReference>
<protein>
    <submittedName>
        <fullName evidence="1">Uncharacterized protein</fullName>
    </submittedName>
</protein>
<comment type="caution">
    <text evidence="1">The sequence shown here is derived from an EMBL/GenBank/DDBJ whole genome shotgun (WGS) entry which is preliminary data.</text>
</comment>
<dbReference type="Pfam" id="PF16867">
    <property type="entry name" value="DMSP_lyase"/>
    <property type="match status" value="1"/>
</dbReference>
<sequence length="421" mass="47777">MKKFIFLSVLLSSNAFSIGIPDFLDKSEMSNAEFKCLAEQPSYTQEEAEFVNLLWDESIKYLEGYVKALSKNADNKCTHSAIAVTETNSALLTGPTRQCIMDNVDMQRLVKHVYTIIHNKDKAFKCFTPQKDVAGLYSPSEQLEKVSPVAQWLKRPSLKDYYLNINNEKLKTTGINFYNNFYKMVTGKAIKMPEGFPYDISAASLPNLWASVGWVPLYSGDGQHSINAGEEAFRGGYAYGEIMGHWGLLQIDTINGEPVGAEIGMTVQAMDSFYPYHFHNNPEIYYTIREPKCLNSIKQFVVNKNNGLFNVISEKSNSRTLEFNGSTTMNVDHYWMSTTPSKDDLLYIPRNSIHAFNLKENCENNSQESAHVTVWARSMSHEKNNDYGTTLVCQLKNSDQPKEKINSKEANVICKQNQHIY</sequence>
<evidence type="ECO:0000313" key="2">
    <source>
        <dbReference type="Proteomes" id="UP001271890"/>
    </source>
</evidence>
<dbReference type="InterPro" id="IPR014710">
    <property type="entry name" value="RmlC-like_jellyroll"/>
</dbReference>
<proteinExistence type="predicted"/>
<keyword evidence="2" id="KW-1185">Reference proteome</keyword>